<proteinExistence type="predicted"/>
<feature type="region of interest" description="Disordered" evidence="1">
    <location>
        <begin position="358"/>
        <end position="379"/>
    </location>
</feature>
<feature type="transmembrane region" description="Helical" evidence="2">
    <location>
        <begin position="201"/>
        <end position="221"/>
    </location>
</feature>
<feature type="transmembrane region" description="Helical" evidence="2">
    <location>
        <begin position="107"/>
        <end position="126"/>
    </location>
</feature>
<keyword evidence="2" id="KW-0472">Membrane</keyword>
<evidence type="ECO:0000313" key="3">
    <source>
        <dbReference type="EMBL" id="BCY25661.1"/>
    </source>
</evidence>
<evidence type="ECO:0000256" key="1">
    <source>
        <dbReference type="SAM" id="MobiDB-lite"/>
    </source>
</evidence>
<sequence>MTLKIAINSVARGAASWLALIITSAVLMVVLTLSIGLIVAGASARGEIQEAYVSMGGVALGFTVLTGLISFRLVVSTCVRLQRQDVALWQIAGVLPTAALAIMIVEIFLVTIVSALLGGLTAMVLWPEYTHFVDDSGLPHSDVLTGPLPLVAMVIGIATTAGVSLLSGVRSAKKVVREDLVSASQSGIPPSTTVGAKITTAIAAIVLVAGTVTLYLVIGHADRISDPEQLNEVLTSYPGMGLLNCLLFAVVSRPLVRALTAVLRGIPLGTPGFLATREASARPALTRALVVPITLAAAAVGVMSSWIHELTWVMDTLAPESGSVSAPPRQLFLLLGGPVVVVCVRSCHHLRHGLPPSARQCPADGVGSRHPRRYSQGHR</sequence>
<gene>
    <name evidence="3" type="ORF">KB1_16510</name>
</gene>
<evidence type="ECO:0000313" key="4">
    <source>
        <dbReference type="Proteomes" id="UP000825072"/>
    </source>
</evidence>
<feature type="transmembrane region" description="Helical" evidence="2">
    <location>
        <begin position="146"/>
        <end position="167"/>
    </location>
</feature>
<reference evidence="3" key="1">
    <citation type="submission" date="2021-06" db="EMBL/GenBank/DDBJ databases">
        <title>Genome sequence of Cutibacterium modestum strain KB17-24694.</title>
        <authorList>
            <person name="Dekio I."/>
            <person name="Asahina A."/>
            <person name="Nishida M."/>
        </authorList>
    </citation>
    <scope>NUCLEOTIDE SEQUENCE</scope>
    <source>
        <strain evidence="3">KB17-24694</strain>
    </source>
</reference>
<accession>A0AAD1KR38</accession>
<name>A0AAD1KR38_9ACTN</name>
<dbReference type="Proteomes" id="UP000825072">
    <property type="component" value="Chromosome 1"/>
</dbReference>
<evidence type="ECO:0000256" key="2">
    <source>
        <dbReference type="SAM" id="Phobius"/>
    </source>
</evidence>
<feature type="transmembrane region" description="Helical" evidence="2">
    <location>
        <begin position="52"/>
        <end position="74"/>
    </location>
</feature>
<keyword evidence="2" id="KW-0812">Transmembrane</keyword>
<feature type="transmembrane region" description="Helical" evidence="2">
    <location>
        <begin position="241"/>
        <end position="263"/>
    </location>
</feature>
<feature type="compositionally biased region" description="Basic residues" evidence="1">
    <location>
        <begin position="369"/>
        <end position="379"/>
    </location>
</feature>
<protein>
    <submittedName>
        <fullName evidence="3">Uncharacterized protein</fullName>
    </submittedName>
</protein>
<feature type="transmembrane region" description="Helical" evidence="2">
    <location>
        <begin position="284"/>
        <end position="307"/>
    </location>
</feature>
<organism evidence="3 4">
    <name type="scientific">Cutibacterium modestum</name>
    <dbReference type="NCBI Taxonomy" id="2559073"/>
    <lineage>
        <taxon>Bacteria</taxon>
        <taxon>Bacillati</taxon>
        <taxon>Actinomycetota</taxon>
        <taxon>Actinomycetes</taxon>
        <taxon>Propionibacteriales</taxon>
        <taxon>Propionibacteriaceae</taxon>
        <taxon>Cutibacterium</taxon>
    </lineage>
</organism>
<dbReference type="EMBL" id="AP024747">
    <property type="protein sequence ID" value="BCY25661.1"/>
    <property type="molecule type" value="Genomic_DNA"/>
</dbReference>
<dbReference type="AlphaFoldDB" id="A0AAD1KR38"/>
<feature type="transmembrane region" description="Helical" evidence="2">
    <location>
        <begin position="17"/>
        <end position="40"/>
    </location>
</feature>
<keyword evidence="2" id="KW-1133">Transmembrane helix</keyword>
<dbReference type="RefSeq" id="WP_002527761.1">
    <property type="nucleotide sequence ID" value="NZ_AP024747.1"/>
</dbReference>